<comment type="caution">
    <text evidence="8">The sequence shown here is derived from an EMBL/GenBank/DDBJ whole genome shotgun (WGS) entry which is preliminary data.</text>
</comment>
<keyword evidence="2" id="KW-0723">Serine/threonine-protein kinase</keyword>
<evidence type="ECO:0000256" key="6">
    <source>
        <dbReference type="ARBA" id="ARBA00022840"/>
    </source>
</evidence>
<evidence type="ECO:0000256" key="2">
    <source>
        <dbReference type="ARBA" id="ARBA00022527"/>
    </source>
</evidence>
<evidence type="ECO:0000256" key="1">
    <source>
        <dbReference type="ARBA" id="ARBA00012513"/>
    </source>
</evidence>
<dbReference type="EC" id="2.7.11.1" evidence="1"/>
<organism evidence="8 9">
    <name type="scientific">Fusarium oxysporum f. sp. cubense</name>
    <dbReference type="NCBI Taxonomy" id="61366"/>
    <lineage>
        <taxon>Eukaryota</taxon>
        <taxon>Fungi</taxon>
        <taxon>Dikarya</taxon>
        <taxon>Ascomycota</taxon>
        <taxon>Pezizomycotina</taxon>
        <taxon>Sordariomycetes</taxon>
        <taxon>Hypocreomycetidae</taxon>
        <taxon>Hypocreales</taxon>
        <taxon>Nectriaceae</taxon>
        <taxon>Fusarium</taxon>
        <taxon>Fusarium oxysporum species complex</taxon>
    </lineage>
</organism>
<keyword evidence="6" id="KW-0067">ATP-binding</keyword>
<dbReference type="SMART" id="SM00133">
    <property type="entry name" value="S_TK_X"/>
    <property type="match status" value="1"/>
</dbReference>
<sequence length="417" mass="48189">MAPTLLKKASQQFVRLSSCDSKNIFEASPGSKLNITDGSEVQNSRKFRNGGSKRWAPFRGAFKNMRKSARSRKLSYLSCSYPIDMHGLITPPSSEACDTLTTADEKSTGETSMESSTLPNWEIMDRRYNRRNPWTRSSPEGRALSTIPEAGVVHARPTIATTPFLAEEGRKQTKQNIVDFKKNFQFPPRPFVSDKCKDLICRLIQEKDIRLCSRRYQVKYRYSSKSYVFPDDAEDIKAHRWFRNMPWDRLQSMPPPFTPNLKSDDDAHYFDESELLEDWSESIPSGVCLKSEDVKELLFGFDTHVQAKAMELIKVPFDAAKLRSIDRDIDSSKELQPSEKATLKQFVRFYGHKERKRPRDMLLRDKDTKKTSLRIRKETAFMGYTWRRMRPGGYIDPKVTEMPNMDESQALTPNIEC</sequence>
<evidence type="ECO:0000256" key="5">
    <source>
        <dbReference type="ARBA" id="ARBA00022777"/>
    </source>
</evidence>
<keyword evidence="5" id="KW-0418">Kinase</keyword>
<evidence type="ECO:0000313" key="8">
    <source>
        <dbReference type="EMBL" id="TXC05238.1"/>
    </source>
</evidence>
<keyword evidence="4" id="KW-0547">Nucleotide-binding</keyword>
<dbReference type="Gene3D" id="3.30.200.20">
    <property type="entry name" value="Phosphorylase Kinase, domain 1"/>
    <property type="match status" value="1"/>
</dbReference>
<dbReference type="AlphaFoldDB" id="A0A5C6T4F8"/>
<dbReference type="GO" id="GO:0004674">
    <property type="term" value="F:protein serine/threonine kinase activity"/>
    <property type="evidence" value="ECO:0007669"/>
    <property type="project" value="UniProtKB-KW"/>
</dbReference>
<dbReference type="GO" id="GO:0005524">
    <property type="term" value="F:ATP binding"/>
    <property type="evidence" value="ECO:0007669"/>
    <property type="project" value="UniProtKB-KW"/>
</dbReference>
<feature type="domain" description="AGC-kinase C-terminal" evidence="7">
    <location>
        <begin position="243"/>
        <end position="313"/>
    </location>
</feature>
<evidence type="ECO:0000313" key="9">
    <source>
        <dbReference type="Proteomes" id="UP000321331"/>
    </source>
</evidence>
<reference evidence="8 9" key="1">
    <citation type="submission" date="2019-07" db="EMBL/GenBank/DDBJ databases">
        <title>The First High-Quality Draft Genome Sequence of the Causal Agent of the Current Panama Disease Epidemic.</title>
        <authorList>
            <person name="Warmington R.J."/>
            <person name="Kay W."/>
            <person name="Jeffries A."/>
            <person name="Bebber D."/>
            <person name="Moore K."/>
            <person name="Studholme D.J."/>
        </authorList>
    </citation>
    <scope>NUCLEOTIDE SEQUENCE [LARGE SCALE GENOMIC DNA]</scope>
    <source>
        <strain evidence="8 9">TR4</strain>
    </source>
</reference>
<dbReference type="PANTHER" id="PTHR22988">
    <property type="entry name" value="MYOTONIC DYSTROPHY S/T KINASE-RELATED"/>
    <property type="match status" value="1"/>
</dbReference>
<protein>
    <recommendedName>
        <fullName evidence="1">non-specific serine/threonine protein kinase</fullName>
        <ecNumber evidence="1">2.7.11.1</ecNumber>
    </recommendedName>
</protein>
<dbReference type="EMBL" id="VMNF01000007">
    <property type="protein sequence ID" value="TXC05238.1"/>
    <property type="molecule type" value="Genomic_DNA"/>
</dbReference>
<dbReference type="GO" id="GO:0031032">
    <property type="term" value="P:actomyosin structure organization"/>
    <property type="evidence" value="ECO:0007669"/>
    <property type="project" value="TreeGrafter"/>
</dbReference>
<dbReference type="PANTHER" id="PTHR22988:SF75">
    <property type="entry name" value="MYOSIN-16-LIKE"/>
    <property type="match status" value="1"/>
</dbReference>
<evidence type="ECO:0000259" key="7">
    <source>
        <dbReference type="PROSITE" id="PS51285"/>
    </source>
</evidence>
<dbReference type="Gene3D" id="1.10.510.10">
    <property type="entry name" value="Transferase(Phosphotransferase) domain 1"/>
    <property type="match status" value="1"/>
</dbReference>
<dbReference type="GO" id="GO:0005737">
    <property type="term" value="C:cytoplasm"/>
    <property type="evidence" value="ECO:0007669"/>
    <property type="project" value="TreeGrafter"/>
</dbReference>
<dbReference type="PROSITE" id="PS51285">
    <property type="entry name" value="AGC_KINASE_CTER"/>
    <property type="match status" value="1"/>
</dbReference>
<proteinExistence type="predicted"/>
<gene>
    <name evidence="8" type="ORF">FocTR4_00001331</name>
</gene>
<dbReference type="Proteomes" id="UP000321331">
    <property type="component" value="Unassembled WGS sequence"/>
</dbReference>
<name>A0A5C6T4F8_FUSOC</name>
<dbReference type="InterPro" id="IPR050839">
    <property type="entry name" value="Rho-assoc_Ser/Thr_Kinase"/>
</dbReference>
<keyword evidence="3" id="KW-0808">Transferase</keyword>
<evidence type="ECO:0000256" key="4">
    <source>
        <dbReference type="ARBA" id="ARBA00022741"/>
    </source>
</evidence>
<accession>A0A5C6T4F8</accession>
<evidence type="ECO:0000256" key="3">
    <source>
        <dbReference type="ARBA" id="ARBA00022679"/>
    </source>
</evidence>
<dbReference type="InterPro" id="IPR000961">
    <property type="entry name" value="AGC-kinase_C"/>
</dbReference>
<dbReference type="GO" id="GO:0005856">
    <property type="term" value="C:cytoskeleton"/>
    <property type="evidence" value="ECO:0007669"/>
    <property type="project" value="TreeGrafter"/>
</dbReference>